<organism evidence="2 3">
    <name type="scientific">Kangiella japonica</name>
    <dbReference type="NCBI Taxonomy" id="647384"/>
    <lineage>
        <taxon>Bacteria</taxon>
        <taxon>Pseudomonadati</taxon>
        <taxon>Pseudomonadota</taxon>
        <taxon>Gammaproteobacteria</taxon>
        <taxon>Kangiellales</taxon>
        <taxon>Kangiellaceae</taxon>
        <taxon>Kangiella</taxon>
    </lineage>
</organism>
<evidence type="ECO:0008006" key="4">
    <source>
        <dbReference type="Google" id="ProtNLM"/>
    </source>
</evidence>
<reference evidence="2 3" key="1">
    <citation type="journal article" date="2019" name="Int. J. Syst. Evol. Microbiol.">
        <title>The Global Catalogue of Microorganisms (GCM) 10K type strain sequencing project: providing services to taxonomists for standard genome sequencing and annotation.</title>
        <authorList>
            <consortium name="The Broad Institute Genomics Platform"/>
            <consortium name="The Broad Institute Genome Sequencing Center for Infectious Disease"/>
            <person name="Wu L."/>
            <person name="Ma J."/>
        </authorList>
    </citation>
    <scope>NUCLEOTIDE SEQUENCE [LARGE SCALE GENOMIC DNA]</scope>
    <source>
        <strain evidence="2 3">JCM 16211</strain>
    </source>
</reference>
<feature type="signal peptide" evidence="1">
    <location>
        <begin position="1"/>
        <end position="24"/>
    </location>
</feature>
<name>A0ABN0STV8_9GAMM</name>
<evidence type="ECO:0000313" key="2">
    <source>
        <dbReference type="EMBL" id="GAA0199158.1"/>
    </source>
</evidence>
<sequence>MKANLTLLTIFLLVMSLNSTIAHSANNSAALTQEEEALWQEVFADDQSQTQPKKQTINEGSINLTGQWVGYFEYDMPKGQPEGMFTAVVKEQGNEFSMSFLEPRNHATKYVQAALTIDAKRQGKYLSFTKSYGNYDTVVQYNLIIRHNGLVMDGTWRINDNVYGRAFFYRLKLDELKELKQQSEI</sequence>
<feature type="chain" id="PRO_5047083365" description="DUF4488 domain-containing protein" evidence="1">
    <location>
        <begin position="25"/>
        <end position="185"/>
    </location>
</feature>
<evidence type="ECO:0000256" key="1">
    <source>
        <dbReference type="SAM" id="SignalP"/>
    </source>
</evidence>
<protein>
    <recommendedName>
        <fullName evidence="4">DUF4488 domain-containing protein</fullName>
    </recommendedName>
</protein>
<comment type="caution">
    <text evidence="2">The sequence shown here is derived from an EMBL/GenBank/DDBJ whole genome shotgun (WGS) entry which is preliminary data.</text>
</comment>
<dbReference type="Proteomes" id="UP001501221">
    <property type="component" value="Unassembled WGS sequence"/>
</dbReference>
<accession>A0ABN0STV8</accession>
<gene>
    <name evidence="2" type="ORF">GCM10009123_03110</name>
</gene>
<keyword evidence="1" id="KW-0732">Signal</keyword>
<dbReference type="RefSeq" id="WP_343985542.1">
    <property type="nucleotide sequence ID" value="NZ_BAAAFM010000001.1"/>
</dbReference>
<proteinExistence type="predicted"/>
<keyword evidence="3" id="KW-1185">Reference proteome</keyword>
<dbReference type="EMBL" id="BAAAFM010000001">
    <property type="protein sequence ID" value="GAA0199158.1"/>
    <property type="molecule type" value="Genomic_DNA"/>
</dbReference>
<evidence type="ECO:0000313" key="3">
    <source>
        <dbReference type="Proteomes" id="UP001501221"/>
    </source>
</evidence>